<dbReference type="Pfam" id="PF05901">
    <property type="entry name" value="Excalibur"/>
    <property type="match status" value="1"/>
</dbReference>
<dbReference type="EMBL" id="BK016208">
    <property type="protein sequence ID" value="DAG02269.1"/>
    <property type="molecule type" value="Genomic_DNA"/>
</dbReference>
<proteinExistence type="predicted"/>
<protein>
    <submittedName>
        <fullName evidence="2">Excalibur calcium-binding domain protein</fullName>
    </submittedName>
</protein>
<accession>A0A8S5V6F7</accession>
<reference evidence="2" key="1">
    <citation type="journal article" date="2021" name="Proc. Natl. Acad. Sci. U.S.A.">
        <title>A Catalog of Tens of Thousands of Viruses from Human Metagenomes Reveals Hidden Associations with Chronic Diseases.</title>
        <authorList>
            <person name="Tisza M.J."/>
            <person name="Buck C.B."/>
        </authorList>
    </citation>
    <scope>NUCLEOTIDE SEQUENCE</scope>
    <source>
        <strain evidence="2">CtRci5</strain>
    </source>
</reference>
<sequence length="69" mass="7382">MKTAILILTLAAIPFAHAVRCSDFANQEEAQKYHEEQGGNTSLDRDHDGEACECLEGGSAHGSPQCNHG</sequence>
<dbReference type="InterPro" id="IPR008613">
    <property type="entry name" value="Excalibur_Ca-bd_domain"/>
</dbReference>
<name>A0A8S5V6F7_9CAUD</name>
<organism evidence="2">
    <name type="scientific">Myoviridae sp. ctRci5</name>
    <dbReference type="NCBI Taxonomy" id="2825105"/>
    <lineage>
        <taxon>Viruses</taxon>
        <taxon>Duplodnaviria</taxon>
        <taxon>Heunggongvirae</taxon>
        <taxon>Uroviricota</taxon>
        <taxon>Caudoviricetes</taxon>
    </lineage>
</organism>
<feature type="domain" description="Excalibur calcium-binding" evidence="1">
    <location>
        <begin position="17"/>
        <end position="53"/>
    </location>
</feature>
<dbReference type="SMART" id="SM00894">
    <property type="entry name" value="Excalibur"/>
    <property type="match status" value="1"/>
</dbReference>
<evidence type="ECO:0000313" key="2">
    <source>
        <dbReference type="EMBL" id="DAG02269.1"/>
    </source>
</evidence>
<evidence type="ECO:0000259" key="1">
    <source>
        <dbReference type="SMART" id="SM00894"/>
    </source>
</evidence>